<gene>
    <name evidence="2" type="ORF">ACFOUW_05195</name>
</gene>
<dbReference type="Gene3D" id="3.90.25.10">
    <property type="entry name" value="UDP-galactose 4-epimerase, domain 1"/>
    <property type="match status" value="1"/>
</dbReference>
<sequence length="287" mass="31143">MRILVTGATGNVGRLVVDELLARRPDPSVVVRALTTNPAKAALPENVEGLEVVTGFIGKLSTMPAALEGVDTLYLAPHQATAKEVVQLAKQAGVQRIVALSSTNADEEAKGDPSEWTYYATEHAVLTEGEGLRWTFLRAGQFMWNLLDNAEQIKTTGEVRAAYGKAAFAPVDIADIAAVAAKVLLTDGHDGEKYPLIGSETVSKIDATRVIGEVLGREIPFIELSREEARQTYLAAGLDEYVADWLLDNDAMGVDYPQPPDFTIERLTGRPAKTFKQFVSENRAVFE</sequence>
<dbReference type="InterPro" id="IPR051604">
    <property type="entry name" value="Ergot_Alk_Oxidoreductase"/>
</dbReference>
<proteinExistence type="predicted"/>
<dbReference type="EMBL" id="JBHRZH010000004">
    <property type="protein sequence ID" value="MFC3760223.1"/>
    <property type="molecule type" value="Genomic_DNA"/>
</dbReference>
<dbReference type="PANTHER" id="PTHR43162">
    <property type="match status" value="1"/>
</dbReference>
<accession>A0ABV7Y7V4</accession>
<evidence type="ECO:0000313" key="3">
    <source>
        <dbReference type="Proteomes" id="UP001595699"/>
    </source>
</evidence>
<dbReference type="Pfam" id="PF13460">
    <property type="entry name" value="NAD_binding_10"/>
    <property type="match status" value="1"/>
</dbReference>
<comment type="caution">
    <text evidence="2">The sequence shown here is derived from an EMBL/GenBank/DDBJ whole genome shotgun (WGS) entry which is preliminary data.</text>
</comment>
<dbReference type="Proteomes" id="UP001595699">
    <property type="component" value="Unassembled WGS sequence"/>
</dbReference>
<dbReference type="InterPro" id="IPR036291">
    <property type="entry name" value="NAD(P)-bd_dom_sf"/>
</dbReference>
<organism evidence="2 3">
    <name type="scientific">Tenggerimyces flavus</name>
    <dbReference type="NCBI Taxonomy" id="1708749"/>
    <lineage>
        <taxon>Bacteria</taxon>
        <taxon>Bacillati</taxon>
        <taxon>Actinomycetota</taxon>
        <taxon>Actinomycetes</taxon>
        <taxon>Propionibacteriales</taxon>
        <taxon>Nocardioidaceae</taxon>
        <taxon>Tenggerimyces</taxon>
    </lineage>
</organism>
<evidence type="ECO:0000313" key="2">
    <source>
        <dbReference type="EMBL" id="MFC3760223.1"/>
    </source>
</evidence>
<protein>
    <submittedName>
        <fullName evidence="2">NAD(P)H-binding protein</fullName>
    </submittedName>
</protein>
<dbReference type="InterPro" id="IPR016040">
    <property type="entry name" value="NAD(P)-bd_dom"/>
</dbReference>
<name>A0ABV7Y7V4_9ACTN</name>
<dbReference type="Gene3D" id="3.40.50.720">
    <property type="entry name" value="NAD(P)-binding Rossmann-like Domain"/>
    <property type="match status" value="1"/>
</dbReference>
<keyword evidence="3" id="KW-1185">Reference proteome</keyword>
<reference evidence="3" key="1">
    <citation type="journal article" date="2019" name="Int. J. Syst. Evol. Microbiol.">
        <title>The Global Catalogue of Microorganisms (GCM) 10K type strain sequencing project: providing services to taxonomists for standard genome sequencing and annotation.</title>
        <authorList>
            <consortium name="The Broad Institute Genomics Platform"/>
            <consortium name="The Broad Institute Genome Sequencing Center for Infectious Disease"/>
            <person name="Wu L."/>
            <person name="Ma J."/>
        </authorList>
    </citation>
    <scope>NUCLEOTIDE SEQUENCE [LARGE SCALE GENOMIC DNA]</scope>
    <source>
        <strain evidence="3">CGMCC 4.7241</strain>
    </source>
</reference>
<dbReference type="SUPFAM" id="SSF51735">
    <property type="entry name" value="NAD(P)-binding Rossmann-fold domains"/>
    <property type="match status" value="1"/>
</dbReference>
<evidence type="ECO:0000259" key="1">
    <source>
        <dbReference type="Pfam" id="PF13460"/>
    </source>
</evidence>
<dbReference type="RefSeq" id="WP_205119974.1">
    <property type="nucleotide sequence ID" value="NZ_JAFBCM010000001.1"/>
</dbReference>
<feature type="domain" description="NAD(P)-binding" evidence="1">
    <location>
        <begin position="7"/>
        <end position="185"/>
    </location>
</feature>
<dbReference type="PANTHER" id="PTHR43162:SF1">
    <property type="entry name" value="PRESTALK A DIFFERENTIATION PROTEIN A"/>
    <property type="match status" value="1"/>
</dbReference>